<dbReference type="PROSITE" id="PS51257">
    <property type="entry name" value="PROKAR_LIPOPROTEIN"/>
    <property type="match status" value="1"/>
</dbReference>
<dbReference type="RefSeq" id="WP_264501999.1">
    <property type="nucleotide sequence ID" value="NZ_JAPDDS010000008.1"/>
</dbReference>
<dbReference type="EMBL" id="JAPDDS010000008">
    <property type="protein sequence ID" value="MCW1886044.1"/>
    <property type="molecule type" value="Genomic_DNA"/>
</dbReference>
<sequence length="230" mass="24325">MAENWKAKNRRWHANIGMALAITLGLIALSCPFIAHKGGGELGEILKNIHYGKFLPADIRWIWIDGQGLGLAFLVFSGWLMHKKAVKKATNVAGDDPSSAGSSITFVGLGGRPVLDASAACAEAHGLRCFRCEAARFGTLNLEQERWIVFTAGAVDDCRATVDIVLAALKKAPKGKAKRLEYTIDPTLDAAQARQIGQAMERAGARPLSAASPVAATQAAPVAVAEPALA</sequence>
<name>A0ABT3FR38_9BACT</name>
<keyword evidence="1" id="KW-1133">Transmembrane helix</keyword>
<gene>
    <name evidence="2" type="ORF">OKA04_15000</name>
</gene>
<reference evidence="2 3" key="1">
    <citation type="submission" date="2022-10" db="EMBL/GenBank/DDBJ databases">
        <title>Luteolibacter flavescens strain MCCC 1K03193, whole genome shotgun sequencing project.</title>
        <authorList>
            <person name="Zhao G."/>
            <person name="Shen L."/>
        </authorList>
    </citation>
    <scope>NUCLEOTIDE SEQUENCE [LARGE SCALE GENOMIC DNA]</scope>
    <source>
        <strain evidence="2 3">MCCC 1K03193</strain>
    </source>
</reference>
<evidence type="ECO:0000256" key="1">
    <source>
        <dbReference type="SAM" id="Phobius"/>
    </source>
</evidence>
<evidence type="ECO:0000313" key="2">
    <source>
        <dbReference type="EMBL" id="MCW1886044.1"/>
    </source>
</evidence>
<organism evidence="2 3">
    <name type="scientific">Luteolibacter flavescens</name>
    <dbReference type="NCBI Taxonomy" id="1859460"/>
    <lineage>
        <taxon>Bacteria</taxon>
        <taxon>Pseudomonadati</taxon>
        <taxon>Verrucomicrobiota</taxon>
        <taxon>Verrucomicrobiia</taxon>
        <taxon>Verrucomicrobiales</taxon>
        <taxon>Verrucomicrobiaceae</taxon>
        <taxon>Luteolibacter</taxon>
    </lineage>
</organism>
<proteinExistence type="predicted"/>
<feature type="transmembrane region" description="Helical" evidence="1">
    <location>
        <begin position="61"/>
        <end position="81"/>
    </location>
</feature>
<evidence type="ECO:0000313" key="3">
    <source>
        <dbReference type="Proteomes" id="UP001207930"/>
    </source>
</evidence>
<keyword evidence="1" id="KW-0812">Transmembrane</keyword>
<comment type="caution">
    <text evidence="2">The sequence shown here is derived from an EMBL/GenBank/DDBJ whole genome shotgun (WGS) entry which is preliminary data.</text>
</comment>
<dbReference type="Proteomes" id="UP001207930">
    <property type="component" value="Unassembled WGS sequence"/>
</dbReference>
<protein>
    <submittedName>
        <fullName evidence="2">Uncharacterized protein</fullName>
    </submittedName>
</protein>
<keyword evidence="3" id="KW-1185">Reference proteome</keyword>
<keyword evidence="1" id="KW-0472">Membrane</keyword>
<accession>A0ABT3FR38</accession>
<feature type="transmembrane region" description="Helical" evidence="1">
    <location>
        <begin position="12"/>
        <end position="35"/>
    </location>
</feature>